<accession>A0AC35U4S2</accession>
<sequence>MQKKIEKKAASLSEKNGYKLNRYNPNTVQSPIEDPISEYMHLVGMIFSISGLMFRIKWCSWIALFSAVVCFTNAKTTEDVRQIISSFMLAISSIVMCYVQVPTPMQIPFFST</sequence>
<organism evidence="1 2">
    <name type="scientific">Rhabditophanes sp. KR3021</name>
    <dbReference type="NCBI Taxonomy" id="114890"/>
    <lineage>
        <taxon>Eukaryota</taxon>
        <taxon>Metazoa</taxon>
        <taxon>Ecdysozoa</taxon>
        <taxon>Nematoda</taxon>
        <taxon>Chromadorea</taxon>
        <taxon>Rhabditida</taxon>
        <taxon>Tylenchina</taxon>
        <taxon>Panagrolaimomorpha</taxon>
        <taxon>Strongyloidoidea</taxon>
        <taxon>Alloionematidae</taxon>
        <taxon>Rhabditophanes</taxon>
    </lineage>
</organism>
<proteinExistence type="predicted"/>
<dbReference type="WBParaSite" id="RSKR_0000757300.1">
    <property type="protein sequence ID" value="RSKR_0000757300.1"/>
    <property type="gene ID" value="RSKR_0000757300"/>
</dbReference>
<dbReference type="Proteomes" id="UP000095286">
    <property type="component" value="Unplaced"/>
</dbReference>
<evidence type="ECO:0000313" key="1">
    <source>
        <dbReference type="Proteomes" id="UP000095286"/>
    </source>
</evidence>
<evidence type="ECO:0000313" key="2">
    <source>
        <dbReference type="WBParaSite" id="RSKR_0000757300.1"/>
    </source>
</evidence>
<name>A0AC35U4S2_9BILA</name>
<reference evidence="2" key="1">
    <citation type="submission" date="2016-11" db="UniProtKB">
        <authorList>
            <consortium name="WormBaseParasite"/>
        </authorList>
    </citation>
    <scope>IDENTIFICATION</scope>
    <source>
        <strain evidence="2">KR3021</strain>
    </source>
</reference>
<protein>
    <submittedName>
        <fullName evidence="2">Protein Asterix</fullName>
    </submittedName>
</protein>